<gene>
    <name evidence="1" type="ORF">GUJ93_ZPchr0006g42151</name>
</gene>
<protein>
    <submittedName>
        <fullName evidence="1">Uncharacterized protein</fullName>
    </submittedName>
</protein>
<evidence type="ECO:0000313" key="1">
    <source>
        <dbReference type="EMBL" id="KAG8071564.1"/>
    </source>
</evidence>
<comment type="caution">
    <text evidence="1">The sequence shown here is derived from an EMBL/GenBank/DDBJ whole genome shotgun (WGS) entry which is preliminary data.</text>
</comment>
<accession>A0A8J5SRG0</accession>
<name>A0A8J5SRG0_ZIZPA</name>
<keyword evidence="2" id="KW-1185">Reference proteome</keyword>
<proteinExistence type="predicted"/>
<dbReference type="EMBL" id="JAAALK010000283">
    <property type="protein sequence ID" value="KAG8071564.1"/>
    <property type="molecule type" value="Genomic_DNA"/>
</dbReference>
<dbReference type="AlphaFoldDB" id="A0A8J5SRG0"/>
<reference evidence="1" key="2">
    <citation type="submission" date="2021-02" db="EMBL/GenBank/DDBJ databases">
        <authorList>
            <person name="Kimball J.A."/>
            <person name="Haas M.W."/>
            <person name="Macchietto M."/>
            <person name="Kono T."/>
            <person name="Duquette J."/>
            <person name="Shao M."/>
        </authorList>
    </citation>
    <scope>NUCLEOTIDE SEQUENCE</scope>
    <source>
        <tissue evidence="1">Fresh leaf tissue</tissue>
    </source>
</reference>
<dbReference type="Proteomes" id="UP000729402">
    <property type="component" value="Unassembled WGS sequence"/>
</dbReference>
<organism evidence="1 2">
    <name type="scientific">Zizania palustris</name>
    <name type="common">Northern wild rice</name>
    <dbReference type="NCBI Taxonomy" id="103762"/>
    <lineage>
        <taxon>Eukaryota</taxon>
        <taxon>Viridiplantae</taxon>
        <taxon>Streptophyta</taxon>
        <taxon>Embryophyta</taxon>
        <taxon>Tracheophyta</taxon>
        <taxon>Spermatophyta</taxon>
        <taxon>Magnoliopsida</taxon>
        <taxon>Liliopsida</taxon>
        <taxon>Poales</taxon>
        <taxon>Poaceae</taxon>
        <taxon>BOP clade</taxon>
        <taxon>Oryzoideae</taxon>
        <taxon>Oryzeae</taxon>
        <taxon>Zizaniinae</taxon>
        <taxon>Zizania</taxon>
    </lineage>
</organism>
<sequence length="99" mass="11228">MPNSCCVVWKQVLDLLIPGCQRSESAGDWRERCALDYMRKTSRDGDQGRVDVVAPLWHPAAADKDYPEHSQKTPLTSSLLLLISRQEGNKHNPSSHNWQ</sequence>
<reference evidence="1" key="1">
    <citation type="journal article" date="2021" name="bioRxiv">
        <title>Whole Genome Assembly and Annotation of Northern Wild Rice, Zizania palustris L., Supports a Whole Genome Duplication in the Zizania Genus.</title>
        <authorList>
            <person name="Haas M."/>
            <person name="Kono T."/>
            <person name="Macchietto M."/>
            <person name="Millas R."/>
            <person name="McGilp L."/>
            <person name="Shao M."/>
            <person name="Duquette J."/>
            <person name="Hirsch C.N."/>
            <person name="Kimball J."/>
        </authorList>
    </citation>
    <scope>NUCLEOTIDE SEQUENCE</scope>
    <source>
        <tissue evidence="1">Fresh leaf tissue</tissue>
    </source>
</reference>
<evidence type="ECO:0000313" key="2">
    <source>
        <dbReference type="Proteomes" id="UP000729402"/>
    </source>
</evidence>